<organism evidence="2 3">
    <name type="scientific">Roseburia amylophila</name>
    <dbReference type="NCBI Taxonomy" id="2981794"/>
    <lineage>
        <taxon>Bacteria</taxon>
        <taxon>Bacillati</taxon>
        <taxon>Bacillota</taxon>
        <taxon>Clostridia</taxon>
        <taxon>Lachnospirales</taxon>
        <taxon>Lachnospiraceae</taxon>
        <taxon>Roseburia</taxon>
    </lineage>
</organism>
<dbReference type="RefSeq" id="WP_227710633.1">
    <property type="nucleotide sequence ID" value="NZ_JAJEQW010000015.1"/>
</dbReference>
<dbReference type="AlphaFoldDB" id="A0AAW4WLA6"/>
<accession>A0AAW4WLA6</accession>
<dbReference type="InterPro" id="IPR043740">
    <property type="entry name" value="DUF5685"/>
</dbReference>
<evidence type="ECO:0000313" key="2">
    <source>
        <dbReference type="EMBL" id="MCC2243068.1"/>
    </source>
</evidence>
<reference evidence="2" key="1">
    <citation type="submission" date="2021-10" db="EMBL/GenBank/DDBJ databases">
        <title>Anaerobic single-cell dispensing facilitates the cultivation of human gut bacteria.</title>
        <authorList>
            <person name="Afrizal A."/>
        </authorList>
    </citation>
    <scope>NUCLEOTIDE SEQUENCE</scope>
    <source>
        <strain evidence="2">CLA-AA-H204</strain>
    </source>
</reference>
<gene>
    <name evidence="2" type="ORF">LKD47_12330</name>
</gene>
<proteinExistence type="predicted"/>
<dbReference type="Pfam" id="PF18937">
    <property type="entry name" value="DUF5685"/>
    <property type="match status" value="1"/>
</dbReference>
<evidence type="ECO:0000256" key="1">
    <source>
        <dbReference type="SAM" id="MobiDB-lite"/>
    </source>
</evidence>
<dbReference type="EMBL" id="JAJEQW010000015">
    <property type="protein sequence ID" value="MCC2243068.1"/>
    <property type="molecule type" value="Genomic_DNA"/>
</dbReference>
<evidence type="ECO:0000313" key="3">
    <source>
        <dbReference type="Proteomes" id="UP001198893"/>
    </source>
</evidence>
<protein>
    <submittedName>
        <fullName evidence="2">DUF5685 family protein</fullName>
    </submittedName>
</protein>
<sequence>MFGYVNINRNELSDENKKIYQGYYCGLCQKLKEVSGRKGQMLLNYDMTFLVVFLTGLYELEDKNTDFVCALHPTKKRTARINEATEYAADMNIILSYQNFEDDWRDNRSYSKKAFARMLGKDYNRIMAKYPRQVKAVETYIEELGKAEDAQESNIDKISGLTGTMLGEIFAWREDIWAEELRYFGFYLGKFVYLMDAYEDFETDKRKNAYNVFRVQRKEDMQNLDTFVKLLLTSMMSECAKSFERLPILMHADILRNVLYSGVWTKYEYNRLKRERKQQKLLEKQKAEKQKADRKSATK</sequence>
<comment type="caution">
    <text evidence="2">The sequence shown here is derived from an EMBL/GenBank/DDBJ whole genome shotgun (WGS) entry which is preliminary data.</text>
</comment>
<dbReference type="Proteomes" id="UP001198893">
    <property type="component" value="Unassembled WGS sequence"/>
</dbReference>
<feature type="region of interest" description="Disordered" evidence="1">
    <location>
        <begin position="280"/>
        <end position="299"/>
    </location>
</feature>
<name>A0AAW4WLA6_9FIRM</name>